<comment type="caution">
    <text evidence="2">The sequence shown here is derived from an EMBL/GenBank/DDBJ whole genome shotgun (WGS) entry which is preliminary data.</text>
</comment>
<dbReference type="InterPro" id="IPR006860">
    <property type="entry name" value="FecR"/>
</dbReference>
<proteinExistence type="predicted"/>
<dbReference type="Gene3D" id="2.60.120.1440">
    <property type="match status" value="1"/>
</dbReference>
<dbReference type="PANTHER" id="PTHR38731">
    <property type="entry name" value="LIPL45-RELATED LIPOPROTEIN-RELATED"/>
    <property type="match status" value="1"/>
</dbReference>
<dbReference type="PANTHER" id="PTHR38731:SF1">
    <property type="entry name" value="FECR PROTEIN DOMAIN-CONTAINING PROTEIN"/>
    <property type="match status" value="1"/>
</dbReference>
<gene>
    <name evidence="2" type="ORF">A3K52_05735</name>
</gene>
<evidence type="ECO:0000313" key="2">
    <source>
        <dbReference type="EMBL" id="OGK74237.1"/>
    </source>
</evidence>
<accession>A0A1F7L2A1</accession>
<dbReference type="Proteomes" id="UP000177050">
    <property type="component" value="Unassembled WGS sequence"/>
</dbReference>
<protein>
    <recommendedName>
        <fullName evidence="1">FecR protein domain-containing protein</fullName>
    </recommendedName>
</protein>
<feature type="domain" description="FecR protein" evidence="1">
    <location>
        <begin position="67"/>
        <end position="144"/>
    </location>
</feature>
<reference evidence="2 3" key="1">
    <citation type="journal article" date="2016" name="Nat. Commun.">
        <title>Thousands of microbial genomes shed light on interconnected biogeochemical processes in an aquifer system.</title>
        <authorList>
            <person name="Anantharaman K."/>
            <person name="Brown C.T."/>
            <person name="Hug L.A."/>
            <person name="Sharon I."/>
            <person name="Castelle C.J."/>
            <person name="Probst A.J."/>
            <person name="Thomas B.C."/>
            <person name="Singh A."/>
            <person name="Wilkins M.J."/>
            <person name="Karaoz U."/>
            <person name="Brodie E.L."/>
            <person name="Williams K.H."/>
            <person name="Hubbard S.S."/>
            <person name="Banfield J.F."/>
        </authorList>
    </citation>
    <scope>NUCLEOTIDE SEQUENCE [LARGE SCALE GENOMIC DNA]</scope>
</reference>
<sequence length="320" mass="36048">MRKYLILFLFFVGIIFLFSKLVSKKPLTFLLIRENGDVFYKQLPGDYQKVTTDEMSLPNKSHVKTLEGQAHLILPDNSLVSLDKNTELQVEIQDNSTYITQLLGNTWHRIEHITKGKAYQVETPNTVAAVRGTTFAVEISRGALAETKVLAIENTIEVKNYKEENKKRIYISKQLLTQGKIARIPLRKQSGLDGKFASPPPPGSQKGLTTENISSEIMNSVWFKTNRTLDSQLKTKFRLDILRKRKIPSPTVTIAPTIITPTITTIIFQNIIKTTPISSTITIAPTPTPSPKPSISLLQLPLFPLRKLILSPTPTFIRLR</sequence>
<evidence type="ECO:0000259" key="1">
    <source>
        <dbReference type="Pfam" id="PF04773"/>
    </source>
</evidence>
<organism evidence="2 3">
    <name type="scientific">Candidatus Roizmanbacteria bacterium RIFOXYD1_FULL_38_12</name>
    <dbReference type="NCBI Taxonomy" id="1802093"/>
    <lineage>
        <taxon>Bacteria</taxon>
        <taxon>Candidatus Roizmaniibacteriota</taxon>
    </lineage>
</organism>
<evidence type="ECO:0000313" key="3">
    <source>
        <dbReference type="Proteomes" id="UP000177050"/>
    </source>
</evidence>
<name>A0A1F7L2A1_9BACT</name>
<dbReference type="AlphaFoldDB" id="A0A1F7L2A1"/>
<dbReference type="Pfam" id="PF04773">
    <property type="entry name" value="FecR"/>
    <property type="match status" value="1"/>
</dbReference>
<dbReference type="EMBL" id="MGBR01000001">
    <property type="protein sequence ID" value="OGK74237.1"/>
    <property type="molecule type" value="Genomic_DNA"/>
</dbReference>